<dbReference type="AlphaFoldDB" id="A0AAV7WPC3"/>
<feature type="compositionally biased region" description="Basic and acidic residues" evidence="1">
    <location>
        <begin position="76"/>
        <end position="92"/>
    </location>
</feature>
<reference evidence="2" key="1">
    <citation type="journal article" date="2022" name="bioRxiv">
        <title>Sequencing and chromosome-scale assembly of the giantPleurodeles waltlgenome.</title>
        <authorList>
            <person name="Brown T."/>
            <person name="Elewa A."/>
            <person name="Iarovenko S."/>
            <person name="Subramanian E."/>
            <person name="Araus A.J."/>
            <person name="Petzold A."/>
            <person name="Susuki M."/>
            <person name="Suzuki K.-i.T."/>
            <person name="Hayashi T."/>
            <person name="Toyoda A."/>
            <person name="Oliveira C."/>
            <person name="Osipova E."/>
            <person name="Leigh N.D."/>
            <person name="Simon A."/>
            <person name="Yun M.H."/>
        </authorList>
    </citation>
    <scope>NUCLEOTIDE SEQUENCE</scope>
    <source>
        <strain evidence="2">20211129_DDA</strain>
        <tissue evidence="2">Liver</tissue>
    </source>
</reference>
<protein>
    <submittedName>
        <fullName evidence="2">Uncharacterized protein</fullName>
    </submittedName>
</protein>
<dbReference type="EMBL" id="JANPWB010000001">
    <property type="protein sequence ID" value="KAJ1214050.1"/>
    <property type="molecule type" value="Genomic_DNA"/>
</dbReference>
<evidence type="ECO:0000313" key="2">
    <source>
        <dbReference type="EMBL" id="KAJ1214050.1"/>
    </source>
</evidence>
<accession>A0AAV7WPC3</accession>
<gene>
    <name evidence="2" type="ORF">NDU88_001678</name>
</gene>
<keyword evidence="3" id="KW-1185">Reference proteome</keyword>
<comment type="caution">
    <text evidence="2">The sequence shown here is derived from an EMBL/GenBank/DDBJ whole genome shotgun (WGS) entry which is preliminary data.</text>
</comment>
<name>A0AAV7WPC3_PLEWA</name>
<sequence length="135" mass="14242">MGLGYVCLSLIADDRRVAVIDGGIDEKVAAVDGSIDEENAGNRSIVDRGVVGGIVCGAVVVRSIDEKVKGRVVDDEWRPGDEMGSPVDKDESIIDDDPEASAVDIEVVTMVDVTDDKVVDEKTTMVPPTAQILAS</sequence>
<dbReference type="Proteomes" id="UP001066276">
    <property type="component" value="Chromosome 1_1"/>
</dbReference>
<evidence type="ECO:0000313" key="3">
    <source>
        <dbReference type="Proteomes" id="UP001066276"/>
    </source>
</evidence>
<proteinExistence type="predicted"/>
<organism evidence="2 3">
    <name type="scientific">Pleurodeles waltl</name>
    <name type="common">Iberian ribbed newt</name>
    <dbReference type="NCBI Taxonomy" id="8319"/>
    <lineage>
        <taxon>Eukaryota</taxon>
        <taxon>Metazoa</taxon>
        <taxon>Chordata</taxon>
        <taxon>Craniata</taxon>
        <taxon>Vertebrata</taxon>
        <taxon>Euteleostomi</taxon>
        <taxon>Amphibia</taxon>
        <taxon>Batrachia</taxon>
        <taxon>Caudata</taxon>
        <taxon>Salamandroidea</taxon>
        <taxon>Salamandridae</taxon>
        <taxon>Pleurodelinae</taxon>
        <taxon>Pleurodeles</taxon>
    </lineage>
</organism>
<evidence type="ECO:0000256" key="1">
    <source>
        <dbReference type="SAM" id="MobiDB-lite"/>
    </source>
</evidence>
<feature type="region of interest" description="Disordered" evidence="1">
    <location>
        <begin position="76"/>
        <end position="98"/>
    </location>
</feature>